<dbReference type="EMBL" id="CAXAMN010011046">
    <property type="protein sequence ID" value="CAK9033519.1"/>
    <property type="molecule type" value="Genomic_DNA"/>
</dbReference>
<keyword evidence="1" id="KW-0343">GTPase activation</keyword>
<dbReference type="InterPro" id="IPR001611">
    <property type="entry name" value="Leu-rich_rpt"/>
</dbReference>
<accession>A0ABP0L5N6</accession>
<dbReference type="SMART" id="SM00368">
    <property type="entry name" value="LRR_RI"/>
    <property type="match status" value="2"/>
</dbReference>
<sequence length="312" mass="34155">MSTVSDVLEGPFIVAGRHLLDTLEMVYLARASLQLRHLWSETLQEKKVEVIDMRALEILLSKARGATFASSALNFKKSFLTDDDMELLCSSPKFCITMSKVEDFCINVNDISDIGLSRWAHVGALLPFSSLTDFFAIDNLFGDEFMKVFAEAAGKGAFPSLRLMYLYGNAIGDDGFEALTEAMAQDAFAPKGLETLLVMGNKITDKGAVSLWKPMQLGRLRLLRSFGIGNGVSDEGLQMLVEGGLQGNLPELSELHLTENPLTDKGIASLLQAREAGALECLSHVGLEGTRTSARARRAVLDMLERREDEDG</sequence>
<gene>
    <name evidence="4" type="ORF">CCMP2556_LOCUS19107</name>
</gene>
<dbReference type="PANTHER" id="PTHR24113">
    <property type="entry name" value="RAN GTPASE-ACTIVATING PROTEIN 1"/>
    <property type="match status" value="1"/>
</dbReference>
<dbReference type="Pfam" id="PF13516">
    <property type="entry name" value="LRR_6"/>
    <property type="match status" value="2"/>
</dbReference>
<evidence type="ECO:0000313" key="5">
    <source>
        <dbReference type="Proteomes" id="UP001642484"/>
    </source>
</evidence>
<dbReference type="SUPFAM" id="SSF52047">
    <property type="entry name" value="RNI-like"/>
    <property type="match status" value="1"/>
</dbReference>
<dbReference type="InterPro" id="IPR032675">
    <property type="entry name" value="LRR_dom_sf"/>
</dbReference>
<keyword evidence="5" id="KW-1185">Reference proteome</keyword>
<comment type="caution">
    <text evidence="4">The sequence shown here is derived from an EMBL/GenBank/DDBJ whole genome shotgun (WGS) entry which is preliminary data.</text>
</comment>
<dbReference type="Gene3D" id="3.80.10.10">
    <property type="entry name" value="Ribonuclease Inhibitor"/>
    <property type="match status" value="1"/>
</dbReference>
<evidence type="ECO:0000256" key="3">
    <source>
        <dbReference type="ARBA" id="ARBA00022737"/>
    </source>
</evidence>
<dbReference type="Proteomes" id="UP001642484">
    <property type="component" value="Unassembled WGS sequence"/>
</dbReference>
<evidence type="ECO:0000256" key="1">
    <source>
        <dbReference type="ARBA" id="ARBA00022468"/>
    </source>
</evidence>
<keyword evidence="2" id="KW-0433">Leucine-rich repeat</keyword>
<reference evidence="4 5" key="1">
    <citation type="submission" date="2024-02" db="EMBL/GenBank/DDBJ databases">
        <authorList>
            <person name="Chen Y."/>
            <person name="Shah S."/>
            <person name="Dougan E. K."/>
            <person name="Thang M."/>
            <person name="Chan C."/>
        </authorList>
    </citation>
    <scope>NUCLEOTIDE SEQUENCE [LARGE SCALE GENOMIC DNA]</scope>
</reference>
<keyword evidence="3" id="KW-0677">Repeat</keyword>
<dbReference type="InterPro" id="IPR027038">
    <property type="entry name" value="RanGap"/>
</dbReference>
<proteinExistence type="predicted"/>
<evidence type="ECO:0000313" key="4">
    <source>
        <dbReference type="EMBL" id="CAK9033519.1"/>
    </source>
</evidence>
<name>A0ABP0L5N6_9DINO</name>
<dbReference type="PANTHER" id="PTHR24113:SF12">
    <property type="entry name" value="RAN GTPASE-ACTIVATING PROTEIN 1"/>
    <property type="match status" value="1"/>
</dbReference>
<organism evidence="4 5">
    <name type="scientific">Durusdinium trenchii</name>
    <dbReference type="NCBI Taxonomy" id="1381693"/>
    <lineage>
        <taxon>Eukaryota</taxon>
        <taxon>Sar</taxon>
        <taxon>Alveolata</taxon>
        <taxon>Dinophyceae</taxon>
        <taxon>Suessiales</taxon>
        <taxon>Symbiodiniaceae</taxon>
        <taxon>Durusdinium</taxon>
    </lineage>
</organism>
<evidence type="ECO:0000256" key="2">
    <source>
        <dbReference type="ARBA" id="ARBA00022614"/>
    </source>
</evidence>
<protein>
    <submittedName>
        <fullName evidence="4">Uncharacterized protein</fullName>
    </submittedName>
</protein>